<dbReference type="AlphaFoldDB" id="A0A271QXS6"/>
<evidence type="ECO:0000313" key="1">
    <source>
        <dbReference type="EMBL" id="EAC1532926.1"/>
    </source>
</evidence>
<comment type="caution">
    <text evidence="1">The sequence shown here is derived from an EMBL/GenBank/DDBJ whole genome shotgun (WGS) entry which is preliminary data.</text>
</comment>
<gene>
    <name evidence="1" type="ORF">D9J61_12955</name>
</gene>
<reference evidence="1 2" key="1">
    <citation type="submission" date="2018-10" db="EMBL/GenBank/DDBJ databases">
        <authorList>
            <consortium name="NARMS: The National Antimicrobial Resistance Monitoring System"/>
        </authorList>
    </citation>
    <scope>NUCLEOTIDE SEQUENCE [LARGE SCALE GENOMIC DNA]</scope>
    <source>
        <strain evidence="1 2">CVM N17EC1330</strain>
    </source>
</reference>
<dbReference type="EMBL" id="AAAGZE010000028">
    <property type="protein sequence ID" value="EAC1532926.1"/>
    <property type="molecule type" value="Genomic_DNA"/>
</dbReference>
<dbReference type="RefSeq" id="WP_071997277.1">
    <property type="nucleotide sequence ID" value="NC_023907.1"/>
</dbReference>
<accession>A0A271QXS6</accession>
<protein>
    <recommendedName>
        <fullName evidence="3">LF-82</fullName>
    </recommendedName>
</protein>
<evidence type="ECO:0008006" key="3">
    <source>
        <dbReference type="Google" id="ProtNLM"/>
    </source>
</evidence>
<evidence type="ECO:0000313" key="2">
    <source>
        <dbReference type="Proteomes" id="UP000382540"/>
    </source>
</evidence>
<proteinExistence type="predicted"/>
<dbReference type="Proteomes" id="UP000382540">
    <property type="component" value="Unassembled WGS sequence"/>
</dbReference>
<sequence>MGVKDSNYQIVYRGEVLDHLIPSQWVFFQRLKSYGGGYWLGRTYPDFYQFGPELPVSLSQGLQYIMASDKVEAESHVFDDDFELYGGCFNEQSDESCGLGGDNHYSS</sequence>
<name>A0A271QXS6_ECOLX</name>
<organism evidence="1 2">
    <name type="scientific">Escherichia coli</name>
    <dbReference type="NCBI Taxonomy" id="562"/>
    <lineage>
        <taxon>Bacteria</taxon>
        <taxon>Pseudomonadati</taxon>
        <taxon>Pseudomonadota</taxon>
        <taxon>Gammaproteobacteria</taxon>
        <taxon>Enterobacterales</taxon>
        <taxon>Enterobacteriaceae</taxon>
        <taxon>Escherichia</taxon>
    </lineage>
</organism>